<keyword evidence="5" id="KW-0762">Sugar transport</keyword>
<dbReference type="InterPro" id="IPR049712">
    <property type="entry name" value="Poly_export"/>
</dbReference>
<dbReference type="Gene3D" id="3.10.560.10">
    <property type="entry name" value="Outer membrane lipoprotein wza domain like"/>
    <property type="match status" value="2"/>
</dbReference>
<organism evidence="17 18">
    <name type="scientific">Thetidibacter halocola</name>
    <dbReference type="NCBI Taxonomy" id="2827239"/>
    <lineage>
        <taxon>Bacteria</taxon>
        <taxon>Pseudomonadati</taxon>
        <taxon>Pseudomonadota</taxon>
        <taxon>Alphaproteobacteria</taxon>
        <taxon>Rhodobacterales</taxon>
        <taxon>Roseobacteraceae</taxon>
        <taxon>Thetidibacter</taxon>
    </lineage>
</organism>
<evidence type="ECO:0000313" key="18">
    <source>
        <dbReference type="Proteomes" id="UP000681356"/>
    </source>
</evidence>
<dbReference type="InterPro" id="IPR003715">
    <property type="entry name" value="Poly_export_N"/>
</dbReference>
<dbReference type="RefSeq" id="WP_212535489.1">
    <property type="nucleotide sequence ID" value="NZ_JAGTUU010000002.1"/>
</dbReference>
<proteinExistence type="inferred from homology"/>
<evidence type="ECO:0000313" key="17">
    <source>
        <dbReference type="EMBL" id="MBS0123514.1"/>
    </source>
</evidence>
<evidence type="ECO:0000256" key="7">
    <source>
        <dbReference type="ARBA" id="ARBA00022729"/>
    </source>
</evidence>
<dbReference type="Gene3D" id="3.30.1950.10">
    <property type="entry name" value="wza like domain"/>
    <property type="match status" value="1"/>
</dbReference>
<evidence type="ECO:0000256" key="10">
    <source>
        <dbReference type="ARBA" id="ARBA00023114"/>
    </source>
</evidence>
<evidence type="ECO:0000256" key="11">
    <source>
        <dbReference type="ARBA" id="ARBA00023136"/>
    </source>
</evidence>
<dbReference type="EMBL" id="JAGTUU010000002">
    <property type="protein sequence ID" value="MBS0123514.1"/>
    <property type="molecule type" value="Genomic_DNA"/>
</dbReference>
<keyword evidence="18" id="KW-1185">Reference proteome</keyword>
<reference evidence="17" key="1">
    <citation type="submission" date="2021-04" db="EMBL/GenBank/DDBJ databases">
        <authorList>
            <person name="Yoon J."/>
        </authorList>
    </citation>
    <scope>NUCLEOTIDE SEQUENCE</scope>
    <source>
        <strain evidence="17">KMU-90</strain>
    </source>
</reference>
<feature type="domain" description="SLBB" evidence="16">
    <location>
        <begin position="210"/>
        <end position="288"/>
    </location>
</feature>
<keyword evidence="12" id="KW-0564">Palmitate</keyword>
<sequence>MKKTFSISAARGPLQFSKLAFKAVSVSLMLTTAGCGVTYFSPEVTTRDSVTPVRVVALTPETVAAANASAYAPRSLPEVFYAAAGGGSTGAYGGLPAEPFLPNETPGEIEFRPLPDIDPGPYRIGVGDVVLLATRGSATTIEQLSGLINAQSQRQGYTVRDDGAIAIPEVGTVDIAGLTIPEAEDKLFQVLVQSQIDPSFSLEVAEFNSQKVAVGGAVERSALVPLTLNRLTLSDVIVAAGGIDARDQEFATIRIYRDGTLYQIPVEMYLSRQDLQNKTLLNGDAVYVDTTYDLDRALEFYRSRIDVISLRNSARSSALNTLNTEISMRRAALDERRSLFRSRQDLDAVERDYVYLSGEVANQSRFALPFDRQATLADVLYENGGFKTVTGDPSQIYVLRGSADPDHMGAVTAYHLDASNAANIVIATRMQMRPNDVVFIEEQPITKWGRSLQQLFPVLTRNLESAL</sequence>
<comment type="caution">
    <text evidence="17">The sequence shown here is derived from an EMBL/GenBank/DDBJ whole genome shotgun (WGS) entry which is preliminary data.</text>
</comment>
<comment type="similarity">
    <text evidence="2">Belongs to the BexD/CtrA/VexA family.</text>
</comment>
<evidence type="ECO:0000256" key="4">
    <source>
        <dbReference type="ARBA" id="ARBA00022452"/>
    </source>
</evidence>
<dbReference type="InterPro" id="IPR054765">
    <property type="entry name" value="SLBB_dom"/>
</dbReference>
<evidence type="ECO:0000259" key="16">
    <source>
        <dbReference type="Pfam" id="PF22461"/>
    </source>
</evidence>
<feature type="domain" description="SLBB" evidence="16">
    <location>
        <begin position="354"/>
        <end position="440"/>
    </location>
</feature>
<evidence type="ECO:0000256" key="12">
    <source>
        <dbReference type="ARBA" id="ARBA00023139"/>
    </source>
</evidence>
<dbReference type="Proteomes" id="UP000681356">
    <property type="component" value="Unassembled WGS sequence"/>
</dbReference>
<evidence type="ECO:0000256" key="14">
    <source>
        <dbReference type="ARBA" id="ARBA00023288"/>
    </source>
</evidence>
<evidence type="ECO:0000256" key="2">
    <source>
        <dbReference type="ARBA" id="ARBA00009450"/>
    </source>
</evidence>
<evidence type="ECO:0000256" key="8">
    <source>
        <dbReference type="ARBA" id="ARBA00023047"/>
    </source>
</evidence>
<keyword evidence="4" id="KW-1134">Transmembrane beta strand</keyword>
<dbReference type="AlphaFoldDB" id="A0A8J8B7A2"/>
<dbReference type="GO" id="GO:0009279">
    <property type="term" value="C:cell outer membrane"/>
    <property type="evidence" value="ECO:0007669"/>
    <property type="project" value="UniProtKB-SubCell"/>
</dbReference>
<keyword evidence="13" id="KW-0998">Cell outer membrane</keyword>
<gene>
    <name evidence="17" type="ORF">KB874_05155</name>
</gene>
<evidence type="ECO:0000256" key="6">
    <source>
        <dbReference type="ARBA" id="ARBA00022692"/>
    </source>
</evidence>
<feature type="domain" description="Polysaccharide export protein N-terminal" evidence="15">
    <location>
        <begin position="120"/>
        <end position="204"/>
    </location>
</feature>
<keyword evidence="11" id="KW-0472">Membrane</keyword>
<evidence type="ECO:0000259" key="15">
    <source>
        <dbReference type="Pfam" id="PF02563"/>
    </source>
</evidence>
<keyword evidence="3" id="KW-0813">Transport</keyword>
<dbReference type="Pfam" id="PF22461">
    <property type="entry name" value="SLBB_2"/>
    <property type="match status" value="2"/>
</dbReference>
<evidence type="ECO:0000256" key="5">
    <source>
        <dbReference type="ARBA" id="ARBA00022597"/>
    </source>
</evidence>
<dbReference type="PANTHER" id="PTHR33619">
    <property type="entry name" value="POLYSACCHARIDE EXPORT PROTEIN GFCE-RELATED"/>
    <property type="match status" value="1"/>
</dbReference>
<keyword evidence="14" id="KW-0449">Lipoprotein</keyword>
<dbReference type="GO" id="GO:0006811">
    <property type="term" value="P:monoatomic ion transport"/>
    <property type="evidence" value="ECO:0007669"/>
    <property type="project" value="UniProtKB-KW"/>
</dbReference>
<dbReference type="PROSITE" id="PS51257">
    <property type="entry name" value="PROKAR_LIPOPROTEIN"/>
    <property type="match status" value="1"/>
</dbReference>
<name>A0A8J8B7A2_9RHOB</name>
<evidence type="ECO:0000256" key="9">
    <source>
        <dbReference type="ARBA" id="ARBA00023065"/>
    </source>
</evidence>
<dbReference type="Pfam" id="PF02563">
    <property type="entry name" value="Poly_export"/>
    <property type="match status" value="1"/>
</dbReference>
<evidence type="ECO:0000256" key="3">
    <source>
        <dbReference type="ARBA" id="ARBA00022448"/>
    </source>
</evidence>
<keyword evidence="9" id="KW-0406">Ion transport</keyword>
<dbReference type="GO" id="GO:0015159">
    <property type="term" value="F:polysaccharide transmembrane transporter activity"/>
    <property type="evidence" value="ECO:0007669"/>
    <property type="project" value="InterPro"/>
</dbReference>
<protein>
    <submittedName>
        <fullName evidence="17">Polysaccharide biosynthesis/export family protein</fullName>
    </submittedName>
</protein>
<evidence type="ECO:0000256" key="1">
    <source>
        <dbReference type="ARBA" id="ARBA00004571"/>
    </source>
</evidence>
<keyword evidence="10" id="KW-0626">Porin</keyword>
<comment type="subcellular location">
    <subcellularLocation>
        <location evidence="1">Cell outer membrane</location>
        <topology evidence="1">Multi-pass membrane protein</topology>
    </subcellularLocation>
</comment>
<evidence type="ECO:0000256" key="13">
    <source>
        <dbReference type="ARBA" id="ARBA00023237"/>
    </source>
</evidence>
<keyword evidence="8" id="KW-0625">Polysaccharide transport</keyword>
<keyword evidence="7" id="KW-0732">Signal</keyword>
<dbReference type="GO" id="GO:0046930">
    <property type="term" value="C:pore complex"/>
    <property type="evidence" value="ECO:0007669"/>
    <property type="project" value="UniProtKB-KW"/>
</dbReference>
<keyword evidence="6" id="KW-0812">Transmembrane</keyword>
<dbReference type="PANTHER" id="PTHR33619:SF3">
    <property type="entry name" value="POLYSACCHARIDE EXPORT PROTEIN GFCE-RELATED"/>
    <property type="match status" value="1"/>
</dbReference>
<dbReference type="GO" id="GO:0015288">
    <property type="term" value="F:porin activity"/>
    <property type="evidence" value="ECO:0007669"/>
    <property type="project" value="UniProtKB-KW"/>
</dbReference>
<accession>A0A8J8B7A2</accession>